<reference evidence="6" key="1">
    <citation type="journal article" date="2019" name="Int. J. Syst. Evol. Microbiol.">
        <title>The Global Catalogue of Microorganisms (GCM) 10K type strain sequencing project: providing services to taxonomists for standard genome sequencing and annotation.</title>
        <authorList>
            <consortium name="The Broad Institute Genomics Platform"/>
            <consortium name="The Broad Institute Genome Sequencing Center for Infectious Disease"/>
            <person name="Wu L."/>
            <person name="Ma J."/>
        </authorList>
    </citation>
    <scope>NUCLEOTIDE SEQUENCE [LARGE SCALE GENOMIC DNA]</scope>
    <source>
        <strain evidence="6">JCM 17563</strain>
    </source>
</reference>
<dbReference type="SUPFAM" id="SSF46785">
    <property type="entry name" value="Winged helix' DNA-binding domain"/>
    <property type="match status" value="1"/>
</dbReference>
<evidence type="ECO:0000313" key="6">
    <source>
        <dbReference type="Proteomes" id="UP001500235"/>
    </source>
</evidence>
<keyword evidence="6" id="KW-1185">Reference proteome</keyword>
<dbReference type="SUPFAM" id="SSF51206">
    <property type="entry name" value="cAMP-binding domain-like"/>
    <property type="match status" value="1"/>
</dbReference>
<keyword evidence="2" id="KW-0238">DNA-binding</keyword>
<proteinExistence type="predicted"/>
<dbReference type="InterPro" id="IPR000595">
    <property type="entry name" value="cNMP-bd_dom"/>
</dbReference>
<sequence>MLLQWTKEATHAEPALRFRGLLSRLSAPDQSALRPHFEVVEVTRGMRLLEVGDDGGHVFFPQGPLVSVGQGNKVEVALVGCEGLVGWPALVGCSLSPFEATICCRDGFVLRIRAADLCMVAATRPAIGLLLSCFINAVGLQMAETIGAAVSHRLELRLARWMLLRHDRLSGDEIAVQHDSIAANLGTRRASVTDTLHLLEGAGHVRGHRGRIIVRDRAGLELVAGGRYGASEGFYRSVIGAFDKPVSMGLDVPLRL</sequence>
<comment type="caution">
    <text evidence="5">The sequence shown here is derived from an EMBL/GenBank/DDBJ whole genome shotgun (WGS) entry which is preliminary data.</text>
</comment>
<organism evidence="5 6">
    <name type="scientific">Sphingomonas swuensis</name>
    <dbReference type="NCBI Taxonomy" id="977800"/>
    <lineage>
        <taxon>Bacteria</taxon>
        <taxon>Pseudomonadati</taxon>
        <taxon>Pseudomonadota</taxon>
        <taxon>Alphaproteobacteria</taxon>
        <taxon>Sphingomonadales</taxon>
        <taxon>Sphingomonadaceae</taxon>
        <taxon>Sphingomonas</taxon>
    </lineage>
</organism>
<dbReference type="EMBL" id="BAABBQ010000001">
    <property type="protein sequence ID" value="GAA4014123.1"/>
    <property type="molecule type" value="Genomic_DNA"/>
</dbReference>
<dbReference type="InterPro" id="IPR018490">
    <property type="entry name" value="cNMP-bd_dom_sf"/>
</dbReference>
<feature type="domain" description="Cyclic nucleotide-binding" evidence="4">
    <location>
        <begin position="21"/>
        <end position="136"/>
    </location>
</feature>
<name>A0ABP7SNH2_9SPHN</name>
<evidence type="ECO:0000313" key="5">
    <source>
        <dbReference type="EMBL" id="GAA4014123.1"/>
    </source>
</evidence>
<dbReference type="Proteomes" id="UP001500235">
    <property type="component" value="Unassembled WGS sequence"/>
</dbReference>
<evidence type="ECO:0000256" key="1">
    <source>
        <dbReference type="ARBA" id="ARBA00023015"/>
    </source>
</evidence>
<gene>
    <name evidence="5" type="ORF">GCM10022280_10630</name>
</gene>
<dbReference type="InterPro" id="IPR014710">
    <property type="entry name" value="RmlC-like_jellyroll"/>
</dbReference>
<evidence type="ECO:0000256" key="3">
    <source>
        <dbReference type="ARBA" id="ARBA00023163"/>
    </source>
</evidence>
<keyword evidence="1" id="KW-0805">Transcription regulation</keyword>
<accession>A0ABP7SNH2</accession>
<evidence type="ECO:0000259" key="4">
    <source>
        <dbReference type="SMART" id="SM00100"/>
    </source>
</evidence>
<protein>
    <submittedName>
        <fullName evidence="5">Crp/Fnr family transcriptional regulator</fullName>
    </submittedName>
</protein>
<dbReference type="InterPro" id="IPR036390">
    <property type="entry name" value="WH_DNA-bd_sf"/>
</dbReference>
<dbReference type="Gene3D" id="2.60.120.10">
    <property type="entry name" value="Jelly Rolls"/>
    <property type="match status" value="1"/>
</dbReference>
<dbReference type="InterPro" id="IPR012318">
    <property type="entry name" value="HTH_CRP"/>
</dbReference>
<keyword evidence="3" id="KW-0804">Transcription</keyword>
<dbReference type="Pfam" id="PF13545">
    <property type="entry name" value="HTH_Crp_2"/>
    <property type="match status" value="1"/>
</dbReference>
<evidence type="ECO:0000256" key="2">
    <source>
        <dbReference type="ARBA" id="ARBA00023125"/>
    </source>
</evidence>
<dbReference type="SMART" id="SM00100">
    <property type="entry name" value="cNMP"/>
    <property type="match status" value="1"/>
</dbReference>